<dbReference type="Proteomes" id="UP000318995">
    <property type="component" value="Unassembled WGS sequence"/>
</dbReference>
<evidence type="ECO:0000313" key="3">
    <source>
        <dbReference type="Proteomes" id="UP000318995"/>
    </source>
</evidence>
<protein>
    <submittedName>
        <fullName evidence="2">PEP-CTERM motif protein</fullName>
    </submittedName>
</protein>
<accession>A0A5C5W7G8</accession>
<dbReference type="NCBIfam" id="TIGR02595">
    <property type="entry name" value="PEP_CTERM"/>
    <property type="match status" value="1"/>
</dbReference>
<feature type="domain" description="Ice-binding protein C-terminal" evidence="1">
    <location>
        <begin position="162"/>
        <end position="183"/>
    </location>
</feature>
<dbReference type="InterPro" id="IPR013424">
    <property type="entry name" value="Ice-binding_C"/>
</dbReference>
<reference evidence="2 3" key="1">
    <citation type="submission" date="2019-02" db="EMBL/GenBank/DDBJ databases">
        <title>Deep-cultivation of Planctomycetes and their phenomic and genomic characterization uncovers novel biology.</title>
        <authorList>
            <person name="Wiegand S."/>
            <person name="Jogler M."/>
            <person name="Boedeker C."/>
            <person name="Pinto D."/>
            <person name="Vollmers J."/>
            <person name="Rivas-Marin E."/>
            <person name="Kohn T."/>
            <person name="Peeters S.H."/>
            <person name="Heuer A."/>
            <person name="Rast P."/>
            <person name="Oberbeckmann S."/>
            <person name="Bunk B."/>
            <person name="Jeske O."/>
            <person name="Meyerdierks A."/>
            <person name="Storesund J.E."/>
            <person name="Kallscheuer N."/>
            <person name="Luecker S."/>
            <person name="Lage O.M."/>
            <person name="Pohl T."/>
            <person name="Merkel B.J."/>
            <person name="Hornburger P."/>
            <person name="Mueller R.-W."/>
            <person name="Bruemmer F."/>
            <person name="Labrenz M."/>
            <person name="Spormann A.M."/>
            <person name="Op Den Camp H."/>
            <person name="Overmann J."/>
            <person name="Amann R."/>
            <person name="Jetten M.S.M."/>
            <person name="Mascher T."/>
            <person name="Medema M.H."/>
            <person name="Devos D.P."/>
            <person name="Kaster A.-K."/>
            <person name="Ovreas L."/>
            <person name="Rohde M."/>
            <person name="Galperin M.Y."/>
            <person name="Jogler C."/>
        </authorList>
    </citation>
    <scope>NUCLEOTIDE SEQUENCE [LARGE SCALE GENOMIC DNA]</scope>
    <source>
        <strain evidence="2 3">Pla111</strain>
    </source>
</reference>
<evidence type="ECO:0000313" key="2">
    <source>
        <dbReference type="EMBL" id="TWT46856.1"/>
    </source>
</evidence>
<gene>
    <name evidence="2" type="ORF">Pla111_19580</name>
</gene>
<sequence>MVNFDPGPIGTVYDQRVENPLADFNGQALDGSSISLDIQLPPGVALELVWDGTGGGTTGVNASVTFDVTSSPSLPSNPFGSILFVPGTGPLIFDEETGPGFVFNDDQFGVVYFAAAMDGLQITGGTLSFDLPNDPGVTITGGTARFGIGSSDTFDFRVVQVVPEPSSLALLGLGGLMVGRRRRQRQSLYIFRSL</sequence>
<evidence type="ECO:0000259" key="1">
    <source>
        <dbReference type="Pfam" id="PF07589"/>
    </source>
</evidence>
<comment type="caution">
    <text evidence="2">The sequence shown here is derived from an EMBL/GenBank/DDBJ whole genome shotgun (WGS) entry which is preliminary data.</text>
</comment>
<dbReference type="EMBL" id="SJPH01000003">
    <property type="protein sequence ID" value="TWT46856.1"/>
    <property type="molecule type" value="Genomic_DNA"/>
</dbReference>
<dbReference type="Pfam" id="PF07589">
    <property type="entry name" value="PEP-CTERM"/>
    <property type="match status" value="1"/>
</dbReference>
<organism evidence="2 3">
    <name type="scientific">Botrimarina hoheduenensis</name>
    <dbReference type="NCBI Taxonomy" id="2528000"/>
    <lineage>
        <taxon>Bacteria</taxon>
        <taxon>Pseudomonadati</taxon>
        <taxon>Planctomycetota</taxon>
        <taxon>Planctomycetia</taxon>
        <taxon>Pirellulales</taxon>
        <taxon>Lacipirellulaceae</taxon>
        <taxon>Botrimarina</taxon>
    </lineage>
</organism>
<proteinExistence type="predicted"/>
<name>A0A5C5W7G8_9BACT</name>
<keyword evidence="3" id="KW-1185">Reference proteome</keyword>
<dbReference type="AlphaFoldDB" id="A0A5C5W7G8"/>